<feature type="domain" description="HTH araC/xylS-type" evidence="4">
    <location>
        <begin position="59"/>
        <end position="158"/>
    </location>
</feature>
<dbReference type="PANTHER" id="PTHR43280:SF2">
    <property type="entry name" value="HTH-TYPE TRANSCRIPTIONAL REGULATOR EXSA"/>
    <property type="match status" value="1"/>
</dbReference>
<protein>
    <submittedName>
        <fullName evidence="5">AraC family transcriptional regulator</fullName>
    </submittedName>
</protein>
<dbReference type="SMART" id="SM00342">
    <property type="entry name" value="HTH_ARAC"/>
    <property type="match status" value="1"/>
</dbReference>
<dbReference type="SUPFAM" id="SSF46689">
    <property type="entry name" value="Homeodomain-like"/>
    <property type="match status" value="1"/>
</dbReference>
<dbReference type="GO" id="GO:0003700">
    <property type="term" value="F:DNA-binding transcription factor activity"/>
    <property type="evidence" value="ECO:0007669"/>
    <property type="project" value="InterPro"/>
</dbReference>
<evidence type="ECO:0000256" key="1">
    <source>
        <dbReference type="ARBA" id="ARBA00023015"/>
    </source>
</evidence>
<sequence length="158" mass="17534">MTLLRAYHQLLVTTGSFSSPALTRHAGETLLDLVALATGLKGKAADLGSAKGLRAARLSAILQKIEQHYREPSFSSGHVAAQLALSSRYVNDLLHETGRSFADRVLELRLQEAFRMLTSERFRAERISDIAYRAGFSDISYFNRSFRARFGCTPKAAR</sequence>
<evidence type="ECO:0000259" key="4">
    <source>
        <dbReference type="PROSITE" id="PS01124"/>
    </source>
</evidence>
<keyword evidence="6" id="KW-1185">Reference proteome</keyword>
<evidence type="ECO:0000313" key="5">
    <source>
        <dbReference type="EMBL" id="MBT2188817.1"/>
    </source>
</evidence>
<dbReference type="InterPro" id="IPR020449">
    <property type="entry name" value="Tscrpt_reg_AraC-type_HTH"/>
</dbReference>
<dbReference type="EMBL" id="JAHGAW010000013">
    <property type="protein sequence ID" value="MBT2188817.1"/>
    <property type="molecule type" value="Genomic_DNA"/>
</dbReference>
<evidence type="ECO:0000313" key="6">
    <source>
        <dbReference type="Proteomes" id="UP001138757"/>
    </source>
</evidence>
<proteinExistence type="predicted"/>
<evidence type="ECO:0000256" key="3">
    <source>
        <dbReference type="ARBA" id="ARBA00023163"/>
    </source>
</evidence>
<dbReference type="AlphaFoldDB" id="A0A9X1ISZ3"/>
<accession>A0A9X1ISZ3</accession>
<keyword evidence="2" id="KW-0238">DNA-binding</keyword>
<dbReference type="PROSITE" id="PS01124">
    <property type="entry name" value="HTH_ARAC_FAMILY_2"/>
    <property type="match status" value="1"/>
</dbReference>
<organism evidence="5 6">
    <name type="scientific">Sphingobium nicotianae</name>
    <dbReference type="NCBI Taxonomy" id="2782607"/>
    <lineage>
        <taxon>Bacteria</taxon>
        <taxon>Pseudomonadati</taxon>
        <taxon>Pseudomonadota</taxon>
        <taxon>Alphaproteobacteria</taxon>
        <taxon>Sphingomonadales</taxon>
        <taxon>Sphingomonadaceae</taxon>
        <taxon>Sphingobium</taxon>
    </lineage>
</organism>
<name>A0A9X1ISZ3_9SPHN</name>
<comment type="caution">
    <text evidence="5">The sequence shown here is derived from an EMBL/GenBank/DDBJ whole genome shotgun (WGS) entry which is preliminary data.</text>
</comment>
<reference evidence="5" key="1">
    <citation type="submission" date="2021-05" db="EMBL/GenBank/DDBJ databases">
        <title>Genome of Sphingobium sp. strain.</title>
        <authorList>
            <person name="Fan R."/>
        </authorList>
    </citation>
    <scope>NUCLEOTIDE SEQUENCE</scope>
    <source>
        <strain evidence="5">H33</strain>
    </source>
</reference>
<dbReference type="PANTHER" id="PTHR43280">
    <property type="entry name" value="ARAC-FAMILY TRANSCRIPTIONAL REGULATOR"/>
    <property type="match status" value="1"/>
</dbReference>
<dbReference type="Pfam" id="PF12833">
    <property type="entry name" value="HTH_18"/>
    <property type="match status" value="1"/>
</dbReference>
<dbReference type="Gene3D" id="1.10.10.60">
    <property type="entry name" value="Homeodomain-like"/>
    <property type="match status" value="1"/>
</dbReference>
<dbReference type="GO" id="GO:0043565">
    <property type="term" value="F:sequence-specific DNA binding"/>
    <property type="evidence" value="ECO:0007669"/>
    <property type="project" value="InterPro"/>
</dbReference>
<dbReference type="InterPro" id="IPR009057">
    <property type="entry name" value="Homeodomain-like_sf"/>
</dbReference>
<evidence type="ECO:0000256" key="2">
    <source>
        <dbReference type="ARBA" id="ARBA00023125"/>
    </source>
</evidence>
<keyword evidence="3" id="KW-0804">Transcription</keyword>
<dbReference type="PRINTS" id="PR00032">
    <property type="entry name" value="HTHARAC"/>
</dbReference>
<dbReference type="Proteomes" id="UP001138757">
    <property type="component" value="Unassembled WGS sequence"/>
</dbReference>
<keyword evidence="1" id="KW-0805">Transcription regulation</keyword>
<gene>
    <name evidence="5" type="ORF">KK488_17865</name>
</gene>
<dbReference type="InterPro" id="IPR018060">
    <property type="entry name" value="HTH_AraC"/>
</dbReference>